<dbReference type="Pfam" id="PF00172">
    <property type="entry name" value="Zn_clus"/>
    <property type="match status" value="1"/>
</dbReference>
<proteinExistence type="predicted"/>
<dbReference type="SUPFAM" id="SSF57701">
    <property type="entry name" value="Zn2/Cys6 DNA-binding domain"/>
    <property type="match status" value="1"/>
</dbReference>
<dbReference type="GO" id="GO:0003677">
    <property type="term" value="F:DNA binding"/>
    <property type="evidence" value="ECO:0007669"/>
    <property type="project" value="InterPro"/>
</dbReference>
<evidence type="ECO:0000256" key="1">
    <source>
        <dbReference type="ARBA" id="ARBA00022723"/>
    </source>
</evidence>
<sequence length="942" mass="106424">MSDIDGKRRKVQRACDVCRRKKIKCEGPMNSLSDAKCAHCEEYDMDCTYVEAAKRRGPPKGYVETLEQRAGRLERMLQQIYPGVDLNEYVGPKPDREDFDINSYHGTLRSLNIPPYPALKPLHSEHLVTPHTSRSTSVGTSPAAAAPSPSMQALGPSPWRMYERDPARPAENESDVEEEAAAQLSIATSMSQLDVRDSHWRWHGRASGAFLMRQFEDLRSATGDTSNIIQDINNHKRQQFWHVPEWELVIANEGLRPLDYSIWPEKGFDQQLINAYFDNVNLHLPLLNRKFFQRQYDSGMWRNNPGFSRVCLLVFANGSRFVDDPRVYWPTDLSMTEEGRERLATDKDGTLRYSAGWKYLRILLRMGRSIMQGPNLYEFQSHVLICQFLQGSAVPHLMWILSGFGLRSAQELGIHVRATLLHADPTERALYNRAFWCLYHIDRYNCAAIGRSVAIQDTDFNADYPIEVDDEYWDTGDAERNFKQPEGKISSIASFVQTLKLDHIVGAILQTVYAINKLPEQRADIVAQRAIVVELDSALNSWADNVPHELRWDPSRSNYQLFRQSAVLYIYYYYCQILIHRPFIPGPRNQHAADLPSLAVCVNAARSICNITDAALKRGRQEGCLPGRALNVSFMLPTWIAAIILLINIYSGRQTVAEREKALIDIRRCVAASKELEVIWRQSGKYTDFLLQLARESGMPHADKVPMVEKRLRDGNPQPSERSRRPEPMQGSSTAGTPDHNSPSTSYPYRQDRSNVQNSRSSGEQSGQPSAATPVTGFDLCNFTSPETYGDTSATTPQFPYSRGDLPFTHMPSPSTSQTGFQSMFQPPSQSSQYPSNTSNVPPPHFVSPSQVHTTQQYNFQTPNEQQHLPLRNDGQLASSNIYDSLIDMTSFESQLLDMSTTAFGGQENTSNGDWWSRLFSDYMGPDLHTNMSSAGGPSSNS</sequence>
<dbReference type="EMBL" id="AMKT01000024">
    <property type="protein sequence ID" value="OXG26472.1"/>
    <property type="molecule type" value="Genomic_DNA"/>
</dbReference>
<dbReference type="InterPro" id="IPR001138">
    <property type="entry name" value="Zn2Cys6_DnaBD"/>
</dbReference>
<feature type="region of interest" description="Disordered" evidence="3">
    <location>
        <begin position="129"/>
        <end position="179"/>
    </location>
</feature>
<evidence type="ECO:0000256" key="3">
    <source>
        <dbReference type="SAM" id="MobiDB-lite"/>
    </source>
</evidence>
<dbReference type="CDD" id="cd00067">
    <property type="entry name" value="GAL4"/>
    <property type="match status" value="1"/>
</dbReference>
<dbReference type="AlphaFoldDB" id="A0A854QHU1"/>
<gene>
    <name evidence="5" type="ORF">C361_01231</name>
</gene>
<dbReference type="SMART" id="SM00066">
    <property type="entry name" value="GAL4"/>
    <property type="match status" value="1"/>
</dbReference>
<keyword evidence="1" id="KW-0479">Metal-binding</keyword>
<dbReference type="PANTHER" id="PTHR46910">
    <property type="entry name" value="TRANSCRIPTION FACTOR PDR1"/>
    <property type="match status" value="1"/>
</dbReference>
<dbReference type="PANTHER" id="PTHR46910:SF38">
    <property type="entry name" value="ZN(2)-C6 FUNGAL-TYPE DOMAIN-CONTAINING PROTEIN"/>
    <property type="match status" value="1"/>
</dbReference>
<protein>
    <submittedName>
        <fullName evidence="5">Nuclear protein</fullName>
    </submittedName>
</protein>
<dbReference type="PROSITE" id="PS50048">
    <property type="entry name" value="ZN2_CY6_FUNGAL_2"/>
    <property type="match status" value="1"/>
</dbReference>
<feature type="compositionally biased region" description="Low complexity" evidence="3">
    <location>
        <begin position="141"/>
        <end position="150"/>
    </location>
</feature>
<dbReference type="SMART" id="SM00906">
    <property type="entry name" value="Fungal_trans"/>
    <property type="match status" value="1"/>
</dbReference>
<feature type="compositionally biased region" description="Basic and acidic residues" evidence="3">
    <location>
        <begin position="701"/>
        <end position="714"/>
    </location>
</feature>
<dbReference type="GO" id="GO:0000981">
    <property type="term" value="F:DNA-binding transcription factor activity, RNA polymerase II-specific"/>
    <property type="evidence" value="ECO:0007669"/>
    <property type="project" value="InterPro"/>
</dbReference>
<feature type="compositionally biased region" description="Polar residues" evidence="3">
    <location>
        <begin position="730"/>
        <end position="773"/>
    </location>
</feature>
<feature type="compositionally biased region" description="Polar residues" evidence="3">
    <location>
        <begin position="130"/>
        <end position="140"/>
    </location>
</feature>
<organism evidence="5 6">
    <name type="scientific">Cryptococcus neoformans Tu259-1</name>
    <dbReference type="NCBI Taxonomy" id="1230072"/>
    <lineage>
        <taxon>Eukaryota</taxon>
        <taxon>Fungi</taxon>
        <taxon>Dikarya</taxon>
        <taxon>Basidiomycota</taxon>
        <taxon>Agaricomycotina</taxon>
        <taxon>Tremellomycetes</taxon>
        <taxon>Tremellales</taxon>
        <taxon>Cryptococcaceae</taxon>
        <taxon>Cryptococcus</taxon>
        <taxon>Cryptococcus neoformans species complex</taxon>
    </lineage>
</organism>
<dbReference type="InterPro" id="IPR050987">
    <property type="entry name" value="AtrR-like"/>
</dbReference>
<accession>A0A854QHU1</accession>
<dbReference type="GO" id="GO:0008270">
    <property type="term" value="F:zinc ion binding"/>
    <property type="evidence" value="ECO:0007669"/>
    <property type="project" value="InterPro"/>
</dbReference>
<evidence type="ECO:0000313" key="6">
    <source>
        <dbReference type="Proteomes" id="UP000199727"/>
    </source>
</evidence>
<dbReference type="InterPro" id="IPR007219">
    <property type="entry name" value="XnlR_reg_dom"/>
</dbReference>
<dbReference type="PROSITE" id="PS00463">
    <property type="entry name" value="ZN2_CY6_FUNGAL_1"/>
    <property type="match status" value="1"/>
</dbReference>
<dbReference type="InterPro" id="IPR036864">
    <property type="entry name" value="Zn2-C6_fun-type_DNA-bd_sf"/>
</dbReference>
<feature type="compositionally biased region" description="Basic and acidic residues" evidence="3">
    <location>
        <begin position="161"/>
        <end position="171"/>
    </location>
</feature>
<reference evidence="5 6" key="1">
    <citation type="submission" date="2017-06" db="EMBL/GenBank/DDBJ databases">
        <title>Global population genomics of the pathogenic fungus Cryptococcus neoformans var. grubii.</title>
        <authorList>
            <person name="Cuomo C."/>
            <person name="Litvintseva A."/>
            <person name="Chen Y."/>
            <person name="Young S."/>
            <person name="Zeng Q."/>
            <person name="Chapman S."/>
            <person name="Gujja S."/>
            <person name="Saif S."/>
            <person name="Birren B."/>
        </authorList>
    </citation>
    <scope>NUCLEOTIDE SEQUENCE [LARGE SCALE GENOMIC DNA]</scope>
    <source>
        <strain evidence="5 6">Tu259-1</strain>
    </source>
</reference>
<feature type="domain" description="Zn(2)-C6 fungal-type" evidence="4">
    <location>
        <begin position="14"/>
        <end position="49"/>
    </location>
</feature>
<evidence type="ECO:0000259" key="4">
    <source>
        <dbReference type="PROSITE" id="PS50048"/>
    </source>
</evidence>
<feature type="compositionally biased region" description="Low complexity" evidence="3">
    <location>
        <begin position="822"/>
        <end position="839"/>
    </location>
</feature>
<feature type="compositionally biased region" description="Polar residues" evidence="3">
    <location>
        <begin position="782"/>
        <end position="799"/>
    </location>
</feature>
<feature type="compositionally biased region" description="Polar residues" evidence="3">
    <location>
        <begin position="812"/>
        <end position="821"/>
    </location>
</feature>
<dbReference type="Proteomes" id="UP000199727">
    <property type="component" value="Unassembled WGS sequence"/>
</dbReference>
<dbReference type="Gene3D" id="4.10.240.10">
    <property type="entry name" value="Zn(2)-C6 fungal-type DNA-binding domain"/>
    <property type="match status" value="1"/>
</dbReference>
<comment type="caution">
    <text evidence="5">The sequence shown here is derived from an EMBL/GenBank/DDBJ whole genome shotgun (WGS) entry which is preliminary data.</text>
</comment>
<name>A0A854QHU1_CRYNE</name>
<feature type="region of interest" description="Disordered" evidence="3">
    <location>
        <begin position="701"/>
        <end position="841"/>
    </location>
</feature>
<evidence type="ECO:0000313" key="5">
    <source>
        <dbReference type="EMBL" id="OXG26472.1"/>
    </source>
</evidence>
<evidence type="ECO:0000256" key="2">
    <source>
        <dbReference type="ARBA" id="ARBA00023242"/>
    </source>
</evidence>
<keyword evidence="2" id="KW-0539">Nucleus</keyword>
<dbReference type="Pfam" id="PF04082">
    <property type="entry name" value="Fungal_trans"/>
    <property type="match status" value="1"/>
</dbReference>
<dbReference type="CDD" id="cd12148">
    <property type="entry name" value="fungal_TF_MHR"/>
    <property type="match status" value="1"/>
</dbReference>
<dbReference type="OrthoDB" id="4456959at2759"/>
<dbReference type="GO" id="GO:0006351">
    <property type="term" value="P:DNA-templated transcription"/>
    <property type="evidence" value="ECO:0007669"/>
    <property type="project" value="InterPro"/>
</dbReference>